<dbReference type="InterPro" id="IPR036691">
    <property type="entry name" value="Endo/exonu/phosph_ase_sf"/>
</dbReference>
<dbReference type="SUPFAM" id="SSF56219">
    <property type="entry name" value="DNase I-like"/>
    <property type="match status" value="1"/>
</dbReference>
<dbReference type="Gene3D" id="3.60.10.10">
    <property type="entry name" value="Endonuclease/exonuclease/phosphatase"/>
    <property type="match status" value="1"/>
</dbReference>
<dbReference type="PANTHER" id="PTHR42834:SF1">
    <property type="entry name" value="ENDONUCLEASE_EXONUCLEASE_PHOSPHATASE FAMILY PROTEIN (AFU_ORTHOLOGUE AFUA_3G09210)"/>
    <property type="match status" value="1"/>
</dbReference>
<dbReference type="AlphaFoldDB" id="A0A430HG17"/>
<keyword evidence="2" id="KW-0540">Nuclease</keyword>
<reference evidence="2 3" key="1">
    <citation type="submission" date="2018-12" db="EMBL/GenBank/DDBJ databases">
        <authorList>
            <person name="Yang E."/>
        </authorList>
    </citation>
    <scope>NUCLEOTIDE SEQUENCE [LARGE SCALE GENOMIC DNA]</scope>
    <source>
        <strain evidence="2 3">SOD</strain>
    </source>
</reference>
<accession>A0A430HG17</accession>
<comment type="caution">
    <text evidence="2">The sequence shown here is derived from an EMBL/GenBank/DDBJ whole genome shotgun (WGS) entry which is preliminary data.</text>
</comment>
<evidence type="ECO:0000313" key="3">
    <source>
        <dbReference type="Proteomes" id="UP000278085"/>
    </source>
</evidence>
<gene>
    <name evidence="2" type="ORF">EJB06_24060</name>
</gene>
<keyword evidence="2" id="KW-0378">Hydrolase</keyword>
<proteinExistence type="predicted"/>
<dbReference type="Pfam" id="PF03372">
    <property type="entry name" value="Exo_endo_phos"/>
    <property type="match status" value="1"/>
</dbReference>
<dbReference type="OrthoDB" id="833328at2"/>
<keyword evidence="3" id="KW-1185">Reference proteome</keyword>
<protein>
    <submittedName>
        <fullName evidence="2">Endonuclease/exonuclease/phosphatase family protein</fullName>
    </submittedName>
</protein>
<dbReference type="RefSeq" id="WP_126076563.1">
    <property type="nucleotide sequence ID" value="NZ_CP051166.1"/>
</dbReference>
<dbReference type="InterPro" id="IPR005135">
    <property type="entry name" value="Endo/exonuclease/phosphatase"/>
</dbReference>
<feature type="domain" description="Endonuclease/exonuclease/phosphatase" evidence="1">
    <location>
        <begin position="8"/>
        <end position="303"/>
    </location>
</feature>
<dbReference type="Proteomes" id="UP000278085">
    <property type="component" value="Unassembled WGS sequence"/>
</dbReference>
<dbReference type="GO" id="GO:0004527">
    <property type="term" value="F:exonuclease activity"/>
    <property type="evidence" value="ECO:0007669"/>
    <property type="project" value="UniProtKB-KW"/>
</dbReference>
<dbReference type="PANTHER" id="PTHR42834">
    <property type="entry name" value="ENDONUCLEASE/EXONUCLEASE/PHOSPHATASE FAMILY PROTEIN (AFU_ORTHOLOGUE AFUA_3G09210)"/>
    <property type="match status" value="1"/>
</dbReference>
<dbReference type="GO" id="GO:0004519">
    <property type="term" value="F:endonuclease activity"/>
    <property type="evidence" value="ECO:0007669"/>
    <property type="project" value="UniProtKB-KW"/>
</dbReference>
<organism evidence="2 3">
    <name type="scientific">Massilia atriviolacea</name>
    <dbReference type="NCBI Taxonomy" id="2495579"/>
    <lineage>
        <taxon>Bacteria</taxon>
        <taxon>Pseudomonadati</taxon>
        <taxon>Pseudomonadota</taxon>
        <taxon>Betaproteobacteria</taxon>
        <taxon>Burkholderiales</taxon>
        <taxon>Oxalobacteraceae</taxon>
        <taxon>Telluria group</taxon>
        <taxon>Massilia</taxon>
    </lineage>
</organism>
<keyword evidence="2" id="KW-0255">Endonuclease</keyword>
<sequence>MQQEIRFATFNVYNLAPPGVKLYDNLLPTTAEQYEAKLNWTARQIDLLDADVIGFQEIFSQAALREALSRTVRYRDAHHVGFDPDPAAERLTPSVALVSRLPLAAPGVAHLHFPDGVALPPGSREADRFSRAVIHVPVIVSPDCTVDVVVVHLKSKRPDYRNGDTSEDPQGYALACLRSLIRRGTEAAALRVFLSNLAREQRRPRVVLGDFNDVADAVTTMIVLGNGNTLGDRMFDAYQLQQRQDHLRHVAFSIVHDSHYTTIDHILVSEQFNAALPDAMGEVVDVVYLNDHVALALPEASDHGQVLARIRLFDGPREAH</sequence>
<keyword evidence="2" id="KW-0269">Exonuclease</keyword>
<name>A0A430HG17_9BURK</name>
<dbReference type="EMBL" id="RXLQ01000015">
    <property type="protein sequence ID" value="RSZ56442.1"/>
    <property type="molecule type" value="Genomic_DNA"/>
</dbReference>
<evidence type="ECO:0000313" key="2">
    <source>
        <dbReference type="EMBL" id="RSZ56442.1"/>
    </source>
</evidence>
<evidence type="ECO:0000259" key="1">
    <source>
        <dbReference type="Pfam" id="PF03372"/>
    </source>
</evidence>